<evidence type="ECO:0000256" key="1">
    <source>
        <dbReference type="ARBA" id="ARBA00004141"/>
    </source>
</evidence>
<dbReference type="AlphaFoldDB" id="A0A6P8ZRQ9"/>
<evidence type="ECO:0000313" key="10">
    <source>
        <dbReference type="Proteomes" id="UP000515158"/>
    </source>
</evidence>
<evidence type="ECO:0000256" key="5">
    <source>
        <dbReference type="ARBA" id="ARBA00022989"/>
    </source>
</evidence>
<dbReference type="InterPro" id="IPR004117">
    <property type="entry name" value="7tm6_olfct_rcpt"/>
</dbReference>
<evidence type="ECO:0000256" key="9">
    <source>
        <dbReference type="SAM" id="Phobius"/>
    </source>
</evidence>
<dbReference type="Pfam" id="PF02949">
    <property type="entry name" value="7tm_6"/>
    <property type="match status" value="1"/>
</dbReference>
<evidence type="ECO:0000313" key="11">
    <source>
        <dbReference type="RefSeq" id="XP_034247846.1"/>
    </source>
</evidence>
<comment type="subcellular location">
    <subcellularLocation>
        <location evidence="1">Membrane</location>
        <topology evidence="1">Multi-pass membrane protein</topology>
    </subcellularLocation>
</comment>
<dbReference type="OrthoDB" id="10486272at2759"/>
<keyword evidence="6 9" id="KW-0472">Membrane</keyword>
<dbReference type="GO" id="GO:0007165">
    <property type="term" value="P:signal transduction"/>
    <property type="evidence" value="ECO:0007669"/>
    <property type="project" value="UniProtKB-KW"/>
</dbReference>
<gene>
    <name evidence="11" type="primary">LOC117649317</name>
</gene>
<keyword evidence="4" id="KW-0552">Olfaction</keyword>
<reference evidence="11" key="1">
    <citation type="submission" date="2025-08" db="UniProtKB">
        <authorList>
            <consortium name="RefSeq"/>
        </authorList>
    </citation>
    <scope>IDENTIFICATION</scope>
    <source>
        <tissue evidence="11">Total insect</tissue>
    </source>
</reference>
<accession>A0A6P8ZRQ9</accession>
<keyword evidence="3 9" id="KW-0812">Transmembrane</keyword>
<dbReference type="InParanoid" id="A0A6P8ZRQ9"/>
<dbReference type="GO" id="GO:0005549">
    <property type="term" value="F:odorant binding"/>
    <property type="evidence" value="ECO:0007669"/>
    <property type="project" value="InterPro"/>
</dbReference>
<evidence type="ECO:0000256" key="8">
    <source>
        <dbReference type="ARBA" id="ARBA00023224"/>
    </source>
</evidence>
<proteinExistence type="predicted"/>
<evidence type="ECO:0000256" key="6">
    <source>
        <dbReference type="ARBA" id="ARBA00023136"/>
    </source>
</evidence>
<dbReference type="RefSeq" id="XP_034247846.1">
    <property type="nucleotide sequence ID" value="XM_034391955.1"/>
</dbReference>
<keyword evidence="7" id="KW-0675">Receptor</keyword>
<protein>
    <submittedName>
        <fullName evidence="11">Uncharacterized protein LOC117649317</fullName>
    </submittedName>
</protein>
<feature type="transmembrane region" description="Helical" evidence="9">
    <location>
        <begin position="79"/>
        <end position="98"/>
    </location>
</feature>
<keyword evidence="8" id="KW-0807">Transducer</keyword>
<sequence length="182" mass="20345">MASLDMHCALYLLSERVAKTTTWARLVDTVKLHQQLVVGINHVQDFFVNDLSVVVRLMLLLGVIGAFRISMGVQDVNNVVILVTVFSYIGMVCLAAEMQEEAGEAFSTGLTYSCPWEAWQPAERRHFNLLLALTQKPSQVRFQYFGAMRLDTLSKIANAVFKYAQVLRASLGDQAVEAQTLM</sequence>
<name>A0A6P8ZRQ9_THRPL</name>
<evidence type="ECO:0000256" key="4">
    <source>
        <dbReference type="ARBA" id="ARBA00022725"/>
    </source>
</evidence>
<keyword evidence="2" id="KW-0716">Sensory transduction</keyword>
<keyword evidence="10" id="KW-1185">Reference proteome</keyword>
<organism evidence="11">
    <name type="scientific">Thrips palmi</name>
    <name type="common">Melon thrips</name>
    <dbReference type="NCBI Taxonomy" id="161013"/>
    <lineage>
        <taxon>Eukaryota</taxon>
        <taxon>Metazoa</taxon>
        <taxon>Ecdysozoa</taxon>
        <taxon>Arthropoda</taxon>
        <taxon>Hexapoda</taxon>
        <taxon>Insecta</taxon>
        <taxon>Pterygota</taxon>
        <taxon>Neoptera</taxon>
        <taxon>Paraneoptera</taxon>
        <taxon>Thysanoptera</taxon>
        <taxon>Terebrantia</taxon>
        <taxon>Thripoidea</taxon>
        <taxon>Thripidae</taxon>
        <taxon>Thrips</taxon>
    </lineage>
</organism>
<dbReference type="KEGG" id="tpal:117649317"/>
<dbReference type="GeneID" id="117649317"/>
<dbReference type="GO" id="GO:0004984">
    <property type="term" value="F:olfactory receptor activity"/>
    <property type="evidence" value="ECO:0007669"/>
    <property type="project" value="InterPro"/>
</dbReference>
<feature type="transmembrane region" description="Helical" evidence="9">
    <location>
        <begin position="46"/>
        <end position="67"/>
    </location>
</feature>
<evidence type="ECO:0000256" key="3">
    <source>
        <dbReference type="ARBA" id="ARBA00022692"/>
    </source>
</evidence>
<keyword evidence="5 9" id="KW-1133">Transmembrane helix</keyword>
<evidence type="ECO:0000256" key="2">
    <source>
        <dbReference type="ARBA" id="ARBA00022606"/>
    </source>
</evidence>
<dbReference type="GO" id="GO:0016020">
    <property type="term" value="C:membrane"/>
    <property type="evidence" value="ECO:0007669"/>
    <property type="project" value="UniProtKB-SubCell"/>
</dbReference>
<dbReference type="Proteomes" id="UP000515158">
    <property type="component" value="Unplaced"/>
</dbReference>
<evidence type="ECO:0000256" key="7">
    <source>
        <dbReference type="ARBA" id="ARBA00023170"/>
    </source>
</evidence>